<keyword evidence="6 7" id="KW-0472">Membrane</keyword>
<feature type="transmembrane region" description="Helical" evidence="7">
    <location>
        <begin position="86"/>
        <end position="105"/>
    </location>
</feature>
<dbReference type="InterPro" id="IPR036259">
    <property type="entry name" value="MFS_trans_sf"/>
</dbReference>
<feature type="transmembrane region" description="Helical" evidence="7">
    <location>
        <begin position="337"/>
        <end position="354"/>
    </location>
</feature>
<feature type="transmembrane region" description="Helical" evidence="7">
    <location>
        <begin position="111"/>
        <end position="132"/>
    </location>
</feature>
<dbReference type="EMBL" id="JAGQHR010000079">
    <property type="protein sequence ID" value="MCA9726880.1"/>
    <property type="molecule type" value="Genomic_DNA"/>
</dbReference>
<evidence type="ECO:0000313" key="10">
    <source>
        <dbReference type="Proteomes" id="UP000697710"/>
    </source>
</evidence>
<organism evidence="9 10">
    <name type="scientific">Eiseniibacteriota bacterium</name>
    <dbReference type="NCBI Taxonomy" id="2212470"/>
    <lineage>
        <taxon>Bacteria</taxon>
        <taxon>Candidatus Eiseniibacteriota</taxon>
    </lineage>
</organism>
<evidence type="ECO:0000256" key="7">
    <source>
        <dbReference type="SAM" id="Phobius"/>
    </source>
</evidence>
<keyword evidence="4 7" id="KW-0812">Transmembrane</keyword>
<evidence type="ECO:0000259" key="8">
    <source>
        <dbReference type="PROSITE" id="PS50850"/>
    </source>
</evidence>
<dbReference type="CDD" id="cd17321">
    <property type="entry name" value="MFS_MMR_MDR_like"/>
    <property type="match status" value="1"/>
</dbReference>
<feature type="transmembrane region" description="Helical" evidence="7">
    <location>
        <begin position="205"/>
        <end position="226"/>
    </location>
</feature>
<feature type="transmembrane region" description="Helical" evidence="7">
    <location>
        <begin position="277"/>
        <end position="298"/>
    </location>
</feature>
<proteinExistence type="predicted"/>
<feature type="transmembrane region" description="Helical" evidence="7">
    <location>
        <begin position="232"/>
        <end position="256"/>
    </location>
</feature>
<dbReference type="Gene3D" id="1.20.1250.20">
    <property type="entry name" value="MFS general substrate transporter like domains"/>
    <property type="match status" value="2"/>
</dbReference>
<dbReference type="AlphaFoldDB" id="A0A956RNN4"/>
<evidence type="ECO:0000256" key="6">
    <source>
        <dbReference type="ARBA" id="ARBA00023136"/>
    </source>
</evidence>
<keyword evidence="5 7" id="KW-1133">Transmembrane helix</keyword>
<gene>
    <name evidence="9" type="ORF">KC729_04295</name>
</gene>
<accession>A0A956RNN4</accession>
<reference evidence="9" key="2">
    <citation type="journal article" date="2021" name="Microbiome">
        <title>Successional dynamics and alternative stable states in a saline activated sludge microbial community over 9 years.</title>
        <authorList>
            <person name="Wang Y."/>
            <person name="Ye J."/>
            <person name="Ju F."/>
            <person name="Liu L."/>
            <person name="Boyd J.A."/>
            <person name="Deng Y."/>
            <person name="Parks D.H."/>
            <person name="Jiang X."/>
            <person name="Yin X."/>
            <person name="Woodcroft B.J."/>
            <person name="Tyson G.W."/>
            <person name="Hugenholtz P."/>
            <person name="Polz M.F."/>
            <person name="Zhang T."/>
        </authorList>
    </citation>
    <scope>NUCLEOTIDE SEQUENCE</scope>
    <source>
        <strain evidence="9">HKST-UBA01</strain>
    </source>
</reference>
<feature type="transmembrane region" description="Helical" evidence="7">
    <location>
        <begin position="454"/>
        <end position="474"/>
    </location>
</feature>
<dbReference type="InterPro" id="IPR020846">
    <property type="entry name" value="MFS_dom"/>
</dbReference>
<dbReference type="PROSITE" id="PS50850">
    <property type="entry name" value="MFS"/>
    <property type="match status" value="1"/>
</dbReference>
<reference evidence="9" key="1">
    <citation type="submission" date="2020-04" db="EMBL/GenBank/DDBJ databases">
        <authorList>
            <person name="Zhang T."/>
        </authorList>
    </citation>
    <scope>NUCLEOTIDE SEQUENCE</scope>
    <source>
        <strain evidence="9">HKST-UBA01</strain>
    </source>
</reference>
<dbReference type="Proteomes" id="UP000697710">
    <property type="component" value="Unassembled WGS sequence"/>
</dbReference>
<keyword evidence="3" id="KW-1003">Cell membrane</keyword>
<feature type="transmembrane region" description="Helical" evidence="7">
    <location>
        <begin position="144"/>
        <end position="167"/>
    </location>
</feature>
<feature type="transmembrane region" description="Helical" evidence="7">
    <location>
        <begin position="310"/>
        <end position="330"/>
    </location>
</feature>
<dbReference type="SUPFAM" id="SSF103473">
    <property type="entry name" value="MFS general substrate transporter"/>
    <property type="match status" value="1"/>
</dbReference>
<dbReference type="GO" id="GO:0022857">
    <property type="term" value="F:transmembrane transporter activity"/>
    <property type="evidence" value="ECO:0007669"/>
    <property type="project" value="InterPro"/>
</dbReference>
<evidence type="ECO:0000313" key="9">
    <source>
        <dbReference type="EMBL" id="MCA9726880.1"/>
    </source>
</evidence>
<evidence type="ECO:0000256" key="1">
    <source>
        <dbReference type="ARBA" id="ARBA00004651"/>
    </source>
</evidence>
<feature type="transmembrane region" description="Helical" evidence="7">
    <location>
        <begin position="20"/>
        <end position="42"/>
    </location>
</feature>
<dbReference type="PANTHER" id="PTHR42718">
    <property type="entry name" value="MAJOR FACILITATOR SUPERFAMILY MULTIDRUG TRANSPORTER MFSC"/>
    <property type="match status" value="1"/>
</dbReference>
<dbReference type="InterPro" id="IPR004638">
    <property type="entry name" value="EmrB-like"/>
</dbReference>
<keyword evidence="2" id="KW-0813">Transport</keyword>
<dbReference type="PANTHER" id="PTHR42718:SF46">
    <property type="entry name" value="BLR6921 PROTEIN"/>
    <property type="match status" value="1"/>
</dbReference>
<comment type="subcellular location">
    <subcellularLocation>
        <location evidence="1">Cell membrane</location>
        <topology evidence="1">Multi-pass membrane protein</topology>
    </subcellularLocation>
</comment>
<name>A0A956RNN4_UNCEI</name>
<sequence length="493" mass="51515">MEAEARIATTGNPYGDRWKVMTAVGAGVLLATVDGSIVNVALPTLVRALDTRFSVVQWVILGYLLTLTVLLLTVGRLADILGKKPLYNSGFAVFTIGSVLCGISPNVELLIASRILQGIGASMILALGPAIVTEAFPARERGRALGVIGSIGSIGIVIGPALCGFLLETWSWHWIFFVNIPVGIAGMILVWRFVPSLRAPGGQRFDIAGALVFSASLLTLLLALTLGQTRGFTAPVILELFSGFVVSGAVFVWIELHVAQPMIAPRLFRSPVLATNLFTGLVTFVCAAGILLLVPFYLENVLAFDPRRTGLLMSAVPVALGISAPLSGIASDRFGSRPLTVIGLAVLVLAYLGLRTVDATTGMLGFVLRFAPVGLGMGLFQSPNNSAIMGTAAPRELGVVSGLLAITRTLGQTTGIAIIGALWAARTLARGAGQLGTDATEAAPGAQVHGLQDTLAVVTALLGIALLVGIWAWARERRRNGDVTADLSGRPSP</sequence>
<evidence type="ECO:0000256" key="3">
    <source>
        <dbReference type="ARBA" id="ARBA00022475"/>
    </source>
</evidence>
<evidence type="ECO:0000256" key="4">
    <source>
        <dbReference type="ARBA" id="ARBA00022692"/>
    </source>
</evidence>
<protein>
    <submittedName>
        <fullName evidence="9">MFS transporter</fullName>
    </submittedName>
</protein>
<dbReference type="NCBIfam" id="TIGR00711">
    <property type="entry name" value="efflux_EmrB"/>
    <property type="match status" value="1"/>
</dbReference>
<evidence type="ECO:0000256" key="2">
    <source>
        <dbReference type="ARBA" id="ARBA00022448"/>
    </source>
</evidence>
<feature type="transmembrane region" description="Helical" evidence="7">
    <location>
        <begin position="54"/>
        <end position="74"/>
    </location>
</feature>
<dbReference type="Pfam" id="PF07690">
    <property type="entry name" value="MFS_1"/>
    <property type="match status" value="1"/>
</dbReference>
<feature type="transmembrane region" description="Helical" evidence="7">
    <location>
        <begin position="173"/>
        <end position="193"/>
    </location>
</feature>
<evidence type="ECO:0000256" key="5">
    <source>
        <dbReference type="ARBA" id="ARBA00022989"/>
    </source>
</evidence>
<dbReference type="InterPro" id="IPR011701">
    <property type="entry name" value="MFS"/>
</dbReference>
<comment type="caution">
    <text evidence="9">The sequence shown here is derived from an EMBL/GenBank/DDBJ whole genome shotgun (WGS) entry which is preliminary data.</text>
</comment>
<dbReference type="GO" id="GO:0005886">
    <property type="term" value="C:plasma membrane"/>
    <property type="evidence" value="ECO:0007669"/>
    <property type="project" value="UniProtKB-SubCell"/>
</dbReference>
<feature type="domain" description="Major facilitator superfamily (MFS) profile" evidence="8">
    <location>
        <begin position="20"/>
        <end position="477"/>
    </location>
</feature>